<dbReference type="InterPro" id="IPR004001">
    <property type="entry name" value="Actin_CS"/>
</dbReference>
<name>A0A0F7RNL9_GONPE</name>
<organism evidence="7">
    <name type="scientific">Gonium pectorale</name>
    <name type="common">Green alga</name>
    <dbReference type="NCBI Taxonomy" id="33097"/>
    <lineage>
        <taxon>Eukaryota</taxon>
        <taxon>Viridiplantae</taxon>
        <taxon>Chlorophyta</taxon>
        <taxon>core chlorophytes</taxon>
        <taxon>Chlorophyceae</taxon>
        <taxon>CS clade</taxon>
        <taxon>Chlamydomonadales</taxon>
        <taxon>Volvocaceae</taxon>
        <taxon>Gonium</taxon>
    </lineage>
</organism>
<dbReference type="AlphaFoldDB" id="A0A0F7RNL9"/>
<proteinExistence type="inferred from homology"/>
<evidence type="ECO:0000256" key="2">
    <source>
        <dbReference type="ARBA" id="ARBA00006752"/>
    </source>
</evidence>
<protein>
    <recommendedName>
        <fullName evidence="3">Actin</fullName>
    </recommendedName>
</protein>
<dbReference type="FunFam" id="3.30.420.40:FF:000058">
    <property type="entry name" value="Putative actin-related protein 5"/>
    <property type="match status" value="1"/>
</dbReference>
<comment type="subcellular location">
    <subcellularLocation>
        <location evidence="1">Cytoplasm</location>
        <location evidence="1">Cytoskeleton</location>
    </subcellularLocation>
</comment>
<dbReference type="FunFam" id="3.90.640.10:FF:000007">
    <property type="entry name" value="Actin like 7B"/>
    <property type="match status" value="1"/>
</dbReference>
<dbReference type="EMBL" id="AB973308">
    <property type="protein sequence ID" value="BAR79443.1"/>
    <property type="molecule type" value="Genomic_DNA"/>
</dbReference>
<dbReference type="InterPro" id="IPR004000">
    <property type="entry name" value="Actin"/>
</dbReference>
<evidence type="ECO:0000256" key="1">
    <source>
        <dbReference type="ARBA" id="ARBA00004245"/>
    </source>
</evidence>
<dbReference type="GO" id="GO:0005856">
    <property type="term" value="C:cytoskeleton"/>
    <property type="evidence" value="ECO:0007669"/>
    <property type="project" value="UniProtKB-SubCell"/>
</dbReference>
<dbReference type="Gene3D" id="3.90.640.10">
    <property type="entry name" value="Actin, Chain A, domain 4"/>
    <property type="match status" value="1"/>
</dbReference>
<keyword evidence="4" id="KW-0963">Cytoplasm</keyword>
<dbReference type="Pfam" id="PF00022">
    <property type="entry name" value="Actin"/>
    <property type="match status" value="1"/>
</dbReference>
<evidence type="ECO:0000256" key="4">
    <source>
        <dbReference type="ARBA" id="ARBA00023212"/>
    </source>
</evidence>
<dbReference type="InterPro" id="IPR043129">
    <property type="entry name" value="ATPase_NBD"/>
</dbReference>
<dbReference type="FunFam" id="3.30.420.40:FF:000291">
    <property type="entry name" value="Actin, alpha skeletal muscle"/>
    <property type="match status" value="1"/>
</dbReference>
<dbReference type="PROSITE" id="PS00406">
    <property type="entry name" value="ACTINS_1"/>
    <property type="match status" value="1"/>
</dbReference>
<reference evidence="7" key="1">
    <citation type="journal article" date="2015" name="Plant Syst. Evol.">
        <title>Phylogenetic analysis of NAP, an unconventional actin of the Volvocales.</title>
        <authorList>
            <person name="Kato-Minoura T."/>
            <person name="Karino K."/>
            <person name="Akimoto N."/>
            <person name="Yoshiga N."/>
            <person name="Ehara M."/>
            <person name="Aoki S."/>
        </authorList>
    </citation>
    <scope>NUCLEOTIDE SEQUENCE</scope>
    <source>
        <strain evidence="7">Kaneko3</strain>
    </source>
</reference>
<keyword evidence="4" id="KW-0206">Cytoskeleton</keyword>
<dbReference type="SUPFAM" id="SSF53067">
    <property type="entry name" value="Actin-like ATPase domain"/>
    <property type="match status" value="2"/>
</dbReference>
<evidence type="ECO:0000256" key="6">
    <source>
        <dbReference type="RuleBase" id="RU000487"/>
    </source>
</evidence>
<accession>A0A0F7RNL9</accession>
<dbReference type="SMART" id="SM00268">
    <property type="entry name" value="ACTIN"/>
    <property type="match status" value="1"/>
</dbReference>
<dbReference type="PROSITE" id="PS00432">
    <property type="entry name" value="ACTINS_2"/>
    <property type="match status" value="1"/>
</dbReference>
<sequence>MGSDMPDIDSAVICDNGSGVVKAGFSGEDAPRVMFASVVGRPRHNMAMVGMASKDLYVGDEAQAKRGVLSLSHPVEHGIVTNWDDMEAIWRHTFDNQLRIDTSERPVMLTEAPRNPKANRERATELMFETFQAPALYVAIQAVLSLYASGRTTGVVLDIGDGVSHAVPVYEGFSMPHAVRRLDVAGRDVTQYLSRLLTEAGVKLTNSAELEIVRDVKEKLGFVALDFAAELGSARSSSLLHKEYTLPDGNCISIGEERFRCAEVLFDPRPLGHESGGGIANLLMDSVLACDIDVRRELLHNVVLSGGTTMLQGIAARLTKELTAAAPPACPVRVVAPPERKFLVWIGGSVLASLATFANQWITREEYDEYGPTVVHRKCF</sequence>
<comment type="similarity">
    <text evidence="2 6">Belongs to the actin family.</text>
</comment>
<evidence type="ECO:0000313" key="7">
    <source>
        <dbReference type="EMBL" id="BAR79443.1"/>
    </source>
</evidence>
<evidence type="ECO:0000256" key="5">
    <source>
        <dbReference type="ARBA" id="ARBA00049360"/>
    </source>
</evidence>
<dbReference type="PRINTS" id="PR00190">
    <property type="entry name" value="ACTIN"/>
</dbReference>
<gene>
    <name evidence="7" type="primary">act2</name>
</gene>
<evidence type="ECO:0000256" key="3">
    <source>
        <dbReference type="ARBA" id="ARBA00019112"/>
    </source>
</evidence>
<comment type="catalytic activity">
    <reaction evidence="5">
        <text>ATP + H2O = ADP + phosphate + H(+)</text>
        <dbReference type="Rhea" id="RHEA:13065"/>
        <dbReference type="ChEBI" id="CHEBI:15377"/>
        <dbReference type="ChEBI" id="CHEBI:15378"/>
        <dbReference type="ChEBI" id="CHEBI:30616"/>
        <dbReference type="ChEBI" id="CHEBI:43474"/>
        <dbReference type="ChEBI" id="CHEBI:456216"/>
    </reaction>
</comment>
<dbReference type="PANTHER" id="PTHR11937">
    <property type="entry name" value="ACTIN"/>
    <property type="match status" value="1"/>
</dbReference>
<dbReference type="Gene3D" id="3.30.420.40">
    <property type="match status" value="2"/>
</dbReference>